<dbReference type="RefSeq" id="WP_139190494.1">
    <property type="nucleotide sequence ID" value="NZ_FMZZ01000001.1"/>
</dbReference>
<dbReference type="STRING" id="1271860.SAMN05216174_101714"/>
<accession>A0A1G6K5R1</accession>
<dbReference type="EMBL" id="FMZZ01000001">
    <property type="protein sequence ID" value="SDC25945.1"/>
    <property type="molecule type" value="Genomic_DNA"/>
</dbReference>
<proteinExistence type="predicted"/>
<reference evidence="3" key="1">
    <citation type="submission" date="2016-10" db="EMBL/GenBank/DDBJ databases">
        <authorList>
            <person name="Varghese N."/>
            <person name="Submissions S."/>
        </authorList>
    </citation>
    <scope>NUCLEOTIDE SEQUENCE [LARGE SCALE GENOMIC DNA]</scope>
    <source>
        <strain evidence="3">IBRC-M 10403</strain>
    </source>
</reference>
<evidence type="ECO:0000313" key="3">
    <source>
        <dbReference type="Proteomes" id="UP000199501"/>
    </source>
</evidence>
<name>A0A1G6K5R1_9PSEU</name>
<evidence type="ECO:0000256" key="1">
    <source>
        <dbReference type="SAM" id="MobiDB-lite"/>
    </source>
</evidence>
<gene>
    <name evidence="2" type="ORF">SAMN05216174_101714</name>
</gene>
<feature type="region of interest" description="Disordered" evidence="1">
    <location>
        <begin position="93"/>
        <end position="115"/>
    </location>
</feature>
<protein>
    <submittedName>
        <fullName evidence="2">Uncharacterized protein</fullName>
    </submittedName>
</protein>
<dbReference type="AlphaFoldDB" id="A0A1G6K5R1"/>
<keyword evidence="3" id="KW-1185">Reference proteome</keyword>
<sequence length="115" mass="12126">MDPSWLTATAALLGPLTGAVTGAWTARRGVRAARTAADQQSLSALHAGYQALLAERATYTRDVLAELAAVKAELSALRAEHLTVLRELAGLRAHFAPHTQPPPTPATPDIPKEPT</sequence>
<dbReference type="Proteomes" id="UP000199501">
    <property type="component" value="Unassembled WGS sequence"/>
</dbReference>
<evidence type="ECO:0000313" key="2">
    <source>
        <dbReference type="EMBL" id="SDC25945.1"/>
    </source>
</evidence>
<organism evidence="2 3">
    <name type="scientific">Actinokineospora iranica</name>
    <dbReference type="NCBI Taxonomy" id="1271860"/>
    <lineage>
        <taxon>Bacteria</taxon>
        <taxon>Bacillati</taxon>
        <taxon>Actinomycetota</taxon>
        <taxon>Actinomycetes</taxon>
        <taxon>Pseudonocardiales</taxon>
        <taxon>Pseudonocardiaceae</taxon>
        <taxon>Actinokineospora</taxon>
    </lineage>
</organism>
<feature type="compositionally biased region" description="Pro residues" evidence="1">
    <location>
        <begin position="99"/>
        <end position="108"/>
    </location>
</feature>